<comment type="caution">
    <text evidence="1">The sequence shown here is derived from an EMBL/GenBank/DDBJ whole genome shotgun (WGS) entry which is preliminary data.</text>
</comment>
<gene>
    <name evidence="1" type="ORF">OPT61_g7180</name>
</gene>
<organism evidence="1 2">
    <name type="scientific">Boeremia exigua</name>
    <dbReference type="NCBI Taxonomy" id="749465"/>
    <lineage>
        <taxon>Eukaryota</taxon>
        <taxon>Fungi</taxon>
        <taxon>Dikarya</taxon>
        <taxon>Ascomycota</taxon>
        <taxon>Pezizomycotina</taxon>
        <taxon>Dothideomycetes</taxon>
        <taxon>Pleosporomycetidae</taxon>
        <taxon>Pleosporales</taxon>
        <taxon>Pleosporineae</taxon>
        <taxon>Didymellaceae</taxon>
        <taxon>Boeremia</taxon>
    </lineage>
</organism>
<protein>
    <submittedName>
        <fullName evidence="1">Uncharacterized protein</fullName>
    </submittedName>
</protein>
<sequence length="91" mass="10242">MHQRWNFTTIDPLASVGVNTVYIPTAYVSWVKVPGSELYSGHQVPLMDRIVTYAIQEYNMHIIIIGLHSLPGGVHSLGIGEAFGHDEWFFN</sequence>
<proteinExistence type="predicted"/>
<reference evidence="1" key="1">
    <citation type="submission" date="2022-11" db="EMBL/GenBank/DDBJ databases">
        <title>Genome Sequence of Boeremia exigua.</title>
        <authorList>
            <person name="Buettner E."/>
        </authorList>
    </citation>
    <scope>NUCLEOTIDE SEQUENCE</scope>
    <source>
        <strain evidence="1">CU02</strain>
    </source>
</reference>
<name>A0ACC2I3F8_9PLEO</name>
<evidence type="ECO:0000313" key="1">
    <source>
        <dbReference type="EMBL" id="KAJ8109825.1"/>
    </source>
</evidence>
<evidence type="ECO:0000313" key="2">
    <source>
        <dbReference type="Proteomes" id="UP001153331"/>
    </source>
</evidence>
<dbReference type="Proteomes" id="UP001153331">
    <property type="component" value="Unassembled WGS sequence"/>
</dbReference>
<keyword evidence="2" id="KW-1185">Reference proteome</keyword>
<accession>A0ACC2I3F8</accession>
<dbReference type="EMBL" id="JAPHNI010000567">
    <property type="protein sequence ID" value="KAJ8109825.1"/>
    <property type="molecule type" value="Genomic_DNA"/>
</dbReference>